<protein>
    <recommendedName>
        <fullName evidence="3">F-box domain-containing protein</fullName>
    </recommendedName>
</protein>
<dbReference type="Proteomes" id="UP000076532">
    <property type="component" value="Unassembled WGS sequence"/>
</dbReference>
<evidence type="ECO:0000313" key="1">
    <source>
        <dbReference type="EMBL" id="KZP09223.1"/>
    </source>
</evidence>
<keyword evidence="2" id="KW-1185">Reference proteome</keyword>
<evidence type="ECO:0008006" key="3">
    <source>
        <dbReference type="Google" id="ProtNLM"/>
    </source>
</evidence>
<dbReference type="SUPFAM" id="SSF52047">
    <property type="entry name" value="RNI-like"/>
    <property type="match status" value="1"/>
</dbReference>
<organism evidence="1 2">
    <name type="scientific">Athelia psychrophila</name>
    <dbReference type="NCBI Taxonomy" id="1759441"/>
    <lineage>
        <taxon>Eukaryota</taxon>
        <taxon>Fungi</taxon>
        <taxon>Dikarya</taxon>
        <taxon>Basidiomycota</taxon>
        <taxon>Agaricomycotina</taxon>
        <taxon>Agaricomycetes</taxon>
        <taxon>Agaricomycetidae</taxon>
        <taxon>Atheliales</taxon>
        <taxon>Atheliaceae</taxon>
        <taxon>Athelia</taxon>
    </lineage>
</organism>
<gene>
    <name evidence="1" type="ORF">FIBSPDRAFT_242198</name>
</gene>
<sequence>MHFSSLPHDILRDIFMKTRTIRGSRTQIPTVIMLSQIAPFTRRIVYNEALLWTEIDDQVLNNLAYLYLHLDLSRHCPLDIRFHPVLGDRTDGSYPLSNFMPLLVHSDRWRRLVIGSWSMRVLSATVNMLKYVRPQMLEELIVMWDAEVLDPDSDEEDEDDICIFFQCGAPCLKKLSLTGVRCIPSITRDLTDLQLTCNFHFDLPLWSYSDFVGIISKMISLTNISMDWSVVRVGRRAITNPKTIALPNLQSLVIVAHGGEVENCRYLAAMLALFSSAPLKSVDFYHDYSSGDDVRHIITHLSSGRIHFPQVTTLVVELQNWTEDDVRRFIQVFPSVERLYFRWPTNGRSNILDALINAPNTEDLCPRLHAIYLAHVGDPGPGFVLHQVRQLAESRIASGNPFRELWIRQKSGMRSACEDIDWLHEHVQVQWVSSDDLDGIFPL</sequence>
<proteinExistence type="predicted"/>
<dbReference type="OrthoDB" id="3315989at2759"/>
<accession>A0A165Y5B8</accession>
<dbReference type="EMBL" id="KV417705">
    <property type="protein sequence ID" value="KZP09223.1"/>
    <property type="molecule type" value="Genomic_DNA"/>
</dbReference>
<dbReference type="AlphaFoldDB" id="A0A165Y5B8"/>
<dbReference type="Gene3D" id="3.80.10.10">
    <property type="entry name" value="Ribonuclease Inhibitor"/>
    <property type="match status" value="1"/>
</dbReference>
<name>A0A165Y5B8_9AGAM</name>
<evidence type="ECO:0000313" key="2">
    <source>
        <dbReference type="Proteomes" id="UP000076532"/>
    </source>
</evidence>
<dbReference type="InterPro" id="IPR032675">
    <property type="entry name" value="LRR_dom_sf"/>
</dbReference>
<reference evidence="1 2" key="1">
    <citation type="journal article" date="2016" name="Mol. Biol. Evol.">
        <title>Comparative Genomics of Early-Diverging Mushroom-Forming Fungi Provides Insights into the Origins of Lignocellulose Decay Capabilities.</title>
        <authorList>
            <person name="Nagy L.G."/>
            <person name="Riley R."/>
            <person name="Tritt A."/>
            <person name="Adam C."/>
            <person name="Daum C."/>
            <person name="Floudas D."/>
            <person name="Sun H."/>
            <person name="Yadav J.S."/>
            <person name="Pangilinan J."/>
            <person name="Larsson K.H."/>
            <person name="Matsuura K."/>
            <person name="Barry K."/>
            <person name="Labutti K."/>
            <person name="Kuo R."/>
            <person name="Ohm R.A."/>
            <person name="Bhattacharya S.S."/>
            <person name="Shirouzu T."/>
            <person name="Yoshinaga Y."/>
            <person name="Martin F.M."/>
            <person name="Grigoriev I.V."/>
            <person name="Hibbett D.S."/>
        </authorList>
    </citation>
    <scope>NUCLEOTIDE SEQUENCE [LARGE SCALE GENOMIC DNA]</scope>
    <source>
        <strain evidence="1 2">CBS 109695</strain>
    </source>
</reference>